<dbReference type="Pfam" id="PF03288">
    <property type="entry name" value="Pox_D5"/>
    <property type="match status" value="1"/>
</dbReference>
<keyword evidence="7" id="KW-1185">Reference proteome</keyword>
<dbReference type="PANTHER" id="PTHR35372:SF2">
    <property type="entry name" value="SF3 HELICASE DOMAIN-CONTAINING PROTEIN"/>
    <property type="match status" value="1"/>
</dbReference>
<evidence type="ECO:0000256" key="3">
    <source>
        <dbReference type="ARBA" id="ARBA00022806"/>
    </source>
</evidence>
<dbReference type="InterPro" id="IPR006500">
    <property type="entry name" value="Helicase_put_C_phage/plasmid"/>
</dbReference>
<dbReference type="SMART" id="SM00885">
    <property type="entry name" value="D5_N"/>
    <property type="match status" value="1"/>
</dbReference>
<dbReference type="AlphaFoldDB" id="A0A1M5BMU1"/>
<feature type="domain" description="SF3 helicase" evidence="5">
    <location>
        <begin position="350"/>
        <end position="504"/>
    </location>
</feature>
<dbReference type="Pfam" id="PF19263">
    <property type="entry name" value="DUF5906"/>
    <property type="match status" value="1"/>
</dbReference>
<dbReference type="GO" id="GO:0005524">
    <property type="term" value="F:ATP binding"/>
    <property type="evidence" value="ECO:0007669"/>
    <property type="project" value="UniProtKB-KW"/>
</dbReference>
<dbReference type="PROSITE" id="PS51206">
    <property type="entry name" value="SF3_HELICASE_1"/>
    <property type="match status" value="1"/>
</dbReference>
<dbReference type="NCBIfam" id="TIGR01613">
    <property type="entry name" value="primase_Cterm"/>
    <property type="match status" value="1"/>
</dbReference>
<evidence type="ECO:0000256" key="1">
    <source>
        <dbReference type="ARBA" id="ARBA00022741"/>
    </source>
</evidence>
<evidence type="ECO:0000259" key="5">
    <source>
        <dbReference type="PROSITE" id="PS51206"/>
    </source>
</evidence>
<reference evidence="7" key="1">
    <citation type="submission" date="2016-11" db="EMBL/GenBank/DDBJ databases">
        <authorList>
            <person name="Varghese N."/>
            <person name="Submissions S."/>
        </authorList>
    </citation>
    <scope>NUCLEOTIDE SEQUENCE [LARGE SCALE GENOMIC DNA]</scope>
    <source>
        <strain evidence="7">DSM 10124</strain>
    </source>
</reference>
<accession>A0A1M5BMU1</accession>
<proteinExistence type="predicted"/>
<dbReference type="InterPro" id="IPR014015">
    <property type="entry name" value="Helicase_SF3_DNA-vir"/>
</dbReference>
<gene>
    <name evidence="6" type="ORF">SAMN02746091_02521</name>
</gene>
<dbReference type="GO" id="GO:0004386">
    <property type="term" value="F:helicase activity"/>
    <property type="evidence" value="ECO:0007669"/>
    <property type="project" value="UniProtKB-KW"/>
</dbReference>
<dbReference type="InterPro" id="IPR027417">
    <property type="entry name" value="P-loop_NTPase"/>
</dbReference>
<keyword evidence="4" id="KW-0067">ATP-binding</keyword>
<keyword evidence="2" id="KW-0378">Hydrolase</keyword>
<dbReference type="SUPFAM" id="SSF52540">
    <property type="entry name" value="P-loop containing nucleoside triphosphate hydrolases"/>
    <property type="match status" value="1"/>
</dbReference>
<dbReference type="PANTHER" id="PTHR35372">
    <property type="entry name" value="ATP BINDING PROTEIN-RELATED"/>
    <property type="match status" value="1"/>
</dbReference>
<dbReference type="EMBL" id="FQVG01000077">
    <property type="protein sequence ID" value="SHF43716.1"/>
    <property type="molecule type" value="Genomic_DNA"/>
</dbReference>
<dbReference type="InterPro" id="IPR045455">
    <property type="entry name" value="NrS-1_pol-like_helicase"/>
</dbReference>
<evidence type="ECO:0000313" key="7">
    <source>
        <dbReference type="Proteomes" id="UP000184423"/>
    </source>
</evidence>
<dbReference type="GO" id="GO:0016787">
    <property type="term" value="F:hydrolase activity"/>
    <property type="evidence" value="ECO:0007669"/>
    <property type="project" value="UniProtKB-KW"/>
</dbReference>
<keyword evidence="3 6" id="KW-0347">Helicase</keyword>
<dbReference type="InterPro" id="IPR004968">
    <property type="entry name" value="DNA_primase/NTPase_C"/>
</dbReference>
<dbReference type="Gene3D" id="3.40.50.300">
    <property type="entry name" value="P-loop containing nucleotide triphosphate hydrolases"/>
    <property type="match status" value="1"/>
</dbReference>
<keyword evidence="1" id="KW-0547">Nucleotide-binding</keyword>
<name>A0A1M5BMU1_9CLOT</name>
<sequence>MDIFKGYIPLKGKKPLEEYKDRNKFYTYDWARKTFEDYGAVLKDDIIQIDFDSKEEADIVKNIITDLNIKCCILKTDRGMHFYFKNTGLQTRKIKTKTPLGLTIDIGLGSKNCIVPLRVNGVTRRWLNKTDEVDYLPEWLRPLKIAPNFLNMKEGDGRNQALFNYILTLQSEGFSKDSIRNIINIINKYILKEPLEQREIDTILRDEAFLKQSFYHKSKFLHDQFARFIRDEEHIIKINNQLHIYKDGVYISNYLEIESAMIKHLPELNKAKRTETLNYLELITNNITLSRDDYNKIAFNNGVYDISDNTFKEHSPTYIITNKIPWNYNPNTYSELADKVLNKISCNDSEIRMVLEELIGYTFYRKNIIGKAFILTGEKQNGKSTFLDMITTLLDTTNISALDLKELGERFKTAELFSKLANIGDDIGDEFIAEPSFFKKLVTGDRINAEKKGKDPFDFNNYAKLLFSANNIPRIRDKTGAVQRRLLIIPFNAKFTEDDPDFRPEIKYELRNSEVMEYLVLLGIEGLKRLIKNKKFTKSIEVEKELKEYEKMNNPIIEFYDEYEEEIENQPTKEVYKKYLEFCINNNNQPLSQIEFSRQVAKRFGFKTEERRINGKKYRIFVKQ</sequence>
<evidence type="ECO:0000313" key="6">
    <source>
        <dbReference type="EMBL" id="SHF43716.1"/>
    </source>
</evidence>
<protein>
    <submittedName>
        <fullName evidence="6">Putative DNA primase/helicase</fullName>
    </submittedName>
</protein>
<dbReference type="Pfam" id="PF08706">
    <property type="entry name" value="D5_N"/>
    <property type="match status" value="1"/>
</dbReference>
<dbReference type="InterPro" id="IPR014818">
    <property type="entry name" value="Phage/plasmid_primase_P4_C"/>
</dbReference>
<organism evidence="6 7">
    <name type="scientific">Caloramator proteoclasticus DSM 10124</name>
    <dbReference type="NCBI Taxonomy" id="1121262"/>
    <lineage>
        <taxon>Bacteria</taxon>
        <taxon>Bacillati</taxon>
        <taxon>Bacillota</taxon>
        <taxon>Clostridia</taxon>
        <taxon>Eubacteriales</taxon>
        <taxon>Clostridiaceae</taxon>
        <taxon>Caloramator</taxon>
    </lineage>
</organism>
<evidence type="ECO:0000256" key="4">
    <source>
        <dbReference type="ARBA" id="ARBA00022840"/>
    </source>
</evidence>
<dbReference type="InterPro" id="IPR051620">
    <property type="entry name" value="ORF904-like_C"/>
</dbReference>
<dbReference type="Proteomes" id="UP000184423">
    <property type="component" value="Unassembled WGS sequence"/>
</dbReference>
<evidence type="ECO:0000256" key="2">
    <source>
        <dbReference type="ARBA" id="ARBA00022801"/>
    </source>
</evidence>
<dbReference type="RefSeq" id="WP_073250160.1">
    <property type="nucleotide sequence ID" value="NZ_FQVG01000077.1"/>
</dbReference>